<evidence type="ECO:0000313" key="4">
    <source>
        <dbReference type="Proteomes" id="UP000533900"/>
    </source>
</evidence>
<evidence type="ECO:0000256" key="2">
    <source>
        <dbReference type="SAM" id="Phobius"/>
    </source>
</evidence>
<proteinExistence type="predicted"/>
<dbReference type="RefSeq" id="WP_185788801.1">
    <property type="nucleotide sequence ID" value="NZ_JACLCP010000002.1"/>
</dbReference>
<evidence type="ECO:0000313" key="3">
    <source>
        <dbReference type="EMBL" id="MBC2845083.1"/>
    </source>
</evidence>
<name>A0A842ITL3_9FLAO</name>
<gene>
    <name evidence="3" type="ORF">H7F21_08265</name>
</gene>
<keyword evidence="2" id="KW-1133">Transmembrane helix</keyword>
<accession>A0A842ITL3</accession>
<dbReference type="Proteomes" id="UP000533900">
    <property type="component" value="Unassembled WGS sequence"/>
</dbReference>
<keyword evidence="2" id="KW-0812">Transmembrane</keyword>
<feature type="transmembrane region" description="Helical" evidence="2">
    <location>
        <begin position="21"/>
        <end position="42"/>
    </location>
</feature>
<keyword evidence="2" id="KW-0472">Membrane</keyword>
<protein>
    <submittedName>
        <fullName evidence="3">Uncharacterized protein</fullName>
    </submittedName>
</protein>
<comment type="caution">
    <text evidence="3">The sequence shown here is derived from an EMBL/GenBank/DDBJ whole genome shotgun (WGS) entry which is preliminary data.</text>
</comment>
<feature type="coiled-coil region" evidence="1">
    <location>
        <begin position="59"/>
        <end position="86"/>
    </location>
</feature>
<dbReference type="AlphaFoldDB" id="A0A842ITL3"/>
<sequence length="231" mass="27244">MIKLFRKKRLKMLTQNKFGNYFAYATGEIILVIVGILIALAINEHSNSEKKLELRNSYIIQLHDEADRNLKKLAILENESKQMLKELDTVFKILLFKDYDNPRLSTKSFYLIMSKKFYPVMITYENLKFSGDLKLFDDLNLRNAISESYETFNPIEKLESSEQQTIEAYYENFLMRNVKFRDMGISSDTYEKDIYFENMVLTRMTTLAQNIEAYNDAIESLKSLKNTYSEL</sequence>
<evidence type="ECO:0000256" key="1">
    <source>
        <dbReference type="SAM" id="Coils"/>
    </source>
</evidence>
<keyword evidence="1" id="KW-0175">Coiled coil</keyword>
<organism evidence="3 4">
    <name type="scientific">Winogradskyella flava</name>
    <dbReference type="NCBI Taxonomy" id="1884876"/>
    <lineage>
        <taxon>Bacteria</taxon>
        <taxon>Pseudomonadati</taxon>
        <taxon>Bacteroidota</taxon>
        <taxon>Flavobacteriia</taxon>
        <taxon>Flavobacteriales</taxon>
        <taxon>Flavobacteriaceae</taxon>
        <taxon>Winogradskyella</taxon>
    </lineage>
</organism>
<reference evidence="3" key="1">
    <citation type="submission" date="2020-08" db="EMBL/GenBank/DDBJ databases">
        <title>Winogradskyella ouciana sp. nov., isolated from the hadal seawater of the Mariana Trench.</title>
        <authorList>
            <person name="He X."/>
        </authorList>
    </citation>
    <scope>NUCLEOTIDE SEQUENCE [LARGE SCALE GENOMIC DNA]</scope>
    <source>
        <strain evidence="3">KCTC 52348</strain>
    </source>
</reference>
<dbReference type="EMBL" id="JACLCP010000002">
    <property type="protein sequence ID" value="MBC2845083.1"/>
    <property type="molecule type" value="Genomic_DNA"/>
</dbReference>
<keyword evidence="4" id="KW-1185">Reference proteome</keyword>